<dbReference type="AlphaFoldDB" id="A0AAD7EXP7"/>
<reference evidence="2" key="1">
    <citation type="submission" date="2023-03" db="EMBL/GenBank/DDBJ databases">
        <title>Massive genome expansion in bonnet fungi (Mycena s.s.) driven by repeated elements and novel gene families across ecological guilds.</title>
        <authorList>
            <consortium name="Lawrence Berkeley National Laboratory"/>
            <person name="Harder C.B."/>
            <person name="Miyauchi S."/>
            <person name="Viragh M."/>
            <person name="Kuo A."/>
            <person name="Thoen E."/>
            <person name="Andreopoulos B."/>
            <person name="Lu D."/>
            <person name="Skrede I."/>
            <person name="Drula E."/>
            <person name="Henrissat B."/>
            <person name="Morin E."/>
            <person name="Kohler A."/>
            <person name="Barry K."/>
            <person name="LaButti K."/>
            <person name="Morin E."/>
            <person name="Salamov A."/>
            <person name="Lipzen A."/>
            <person name="Mereny Z."/>
            <person name="Hegedus B."/>
            <person name="Baldrian P."/>
            <person name="Stursova M."/>
            <person name="Weitz H."/>
            <person name="Taylor A."/>
            <person name="Grigoriev I.V."/>
            <person name="Nagy L.G."/>
            <person name="Martin F."/>
            <person name="Kauserud H."/>
        </authorList>
    </citation>
    <scope>NUCLEOTIDE SEQUENCE</scope>
    <source>
        <strain evidence="2">CBHHK002</strain>
    </source>
</reference>
<feature type="region of interest" description="Disordered" evidence="1">
    <location>
        <begin position="49"/>
        <end position="75"/>
    </location>
</feature>
<name>A0AAD7EXP7_9AGAR</name>
<evidence type="ECO:0000313" key="2">
    <source>
        <dbReference type="EMBL" id="KAJ7355680.1"/>
    </source>
</evidence>
<gene>
    <name evidence="2" type="ORF">DFH08DRAFT_853200</name>
</gene>
<dbReference type="Proteomes" id="UP001218218">
    <property type="component" value="Unassembled WGS sequence"/>
</dbReference>
<protein>
    <submittedName>
        <fullName evidence="2">Uncharacterized protein</fullName>
    </submittedName>
</protein>
<dbReference type="EMBL" id="JARIHO010000009">
    <property type="protein sequence ID" value="KAJ7355680.1"/>
    <property type="molecule type" value="Genomic_DNA"/>
</dbReference>
<organism evidence="2 3">
    <name type="scientific">Mycena albidolilacea</name>
    <dbReference type="NCBI Taxonomy" id="1033008"/>
    <lineage>
        <taxon>Eukaryota</taxon>
        <taxon>Fungi</taxon>
        <taxon>Dikarya</taxon>
        <taxon>Basidiomycota</taxon>
        <taxon>Agaricomycotina</taxon>
        <taxon>Agaricomycetes</taxon>
        <taxon>Agaricomycetidae</taxon>
        <taxon>Agaricales</taxon>
        <taxon>Marasmiineae</taxon>
        <taxon>Mycenaceae</taxon>
        <taxon>Mycena</taxon>
    </lineage>
</organism>
<proteinExistence type="predicted"/>
<evidence type="ECO:0000313" key="3">
    <source>
        <dbReference type="Proteomes" id="UP001218218"/>
    </source>
</evidence>
<feature type="non-terminal residue" evidence="2">
    <location>
        <position position="1"/>
    </location>
</feature>
<sequence>CPTVTSVIWATRWSRFAWLGFLGPCSRWRCRVLWPRIHCGLRAESLYPRRKTRDRASRPCRSTKAHNPPMKELTG</sequence>
<comment type="caution">
    <text evidence="2">The sequence shown here is derived from an EMBL/GenBank/DDBJ whole genome shotgun (WGS) entry which is preliminary data.</text>
</comment>
<accession>A0AAD7EXP7</accession>
<evidence type="ECO:0000256" key="1">
    <source>
        <dbReference type="SAM" id="MobiDB-lite"/>
    </source>
</evidence>
<keyword evidence="3" id="KW-1185">Reference proteome</keyword>